<comment type="caution">
    <text evidence="2">The sequence shown here is derived from an EMBL/GenBank/DDBJ whole genome shotgun (WGS) entry which is preliminary data.</text>
</comment>
<feature type="region of interest" description="Disordered" evidence="1">
    <location>
        <begin position="292"/>
        <end position="319"/>
    </location>
</feature>
<name>A0ABV9EGR8_9ACTN</name>
<reference evidence="3" key="1">
    <citation type="journal article" date="2019" name="Int. J. Syst. Evol. Microbiol.">
        <title>The Global Catalogue of Microorganisms (GCM) 10K type strain sequencing project: providing services to taxonomists for standard genome sequencing and annotation.</title>
        <authorList>
            <consortium name="The Broad Institute Genomics Platform"/>
            <consortium name="The Broad Institute Genome Sequencing Center for Infectious Disease"/>
            <person name="Wu L."/>
            <person name="Ma J."/>
        </authorList>
    </citation>
    <scope>NUCLEOTIDE SEQUENCE [LARGE SCALE GENOMIC DNA]</scope>
    <source>
        <strain evidence="3">CCUG 49560</strain>
    </source>
</reference>
<protein>
    <submittedName>
        <fullName evidence="2">Tetratricopeptide repeat protein</fullName>
    </submittedName>
</protein>
<dbReference type="Proteomes" id="UP001595891">
    <property type="component" value="Unassembled WGS sequence"/>
</dbReference>
<sequence length="319" mass="32626">MAAHEVRSGRRIEDARRLAESGELDAAAEIFAELASDEREADRAQAAVGLAVVLEQSGDVTGARAAARVALATGHPEYAAQAACHLARGFERDDMTDQARAAWQAVIGVGTPAYLPAAHLALARIAVQQGDDREAEASLRAALATRDGGAASLAAQRLAEYLLGEGEPGEAADVLIEALDIPDVTDAGRLRVLLGIAHLDMACGQFAAAVESGTTPAEDGPPPVEHDEDPYGDAGQGDAGHGGAGQGDVGQGGPGGGGLDAGGAALAIELLARVLPLRGRDDDAEAVWAYGLDHPDPDVADQVRRRLHRAGPPPEPTLG</sequence>
<gene>
    <name evidence="2" type="ORF">ACFO8L_16855</name>
</gene>
<evidence type="ECO:0000313" key="2">
    <source>
        <dbReference type="EMBL" id="MFC4587767.1"/>
    </source>
</evidence>
<keyword evidence="3" id="KW-1185">Reference proteome</keyword>
<dbReference type="EMBL" id="JBHSFN010000009">
    <property type="protein sequence ID" value="MFC4587767.1"/>
    <property type="molecule type" value="Genomic_DNA"/>
</dbReference>
<evidence type="ECO:0000256" key="1">
    <source>
        <dbReference type="SAM" id="MobiDB-lite"/>
    </source>
</evidence>
<organism evidence="2 3">
    <name type="scientific">Sphaerisporangium corydalis</name>
    <dbReference type="NCBI Taxonomy" id="1441875"/>
    <lineage>
        <taxon>Bacteria</taxon>
        <taxon>Bacillati</taxon>
        <taxon>Actinomycetota</taxon>
        <taxon>Actinomycetes</taxon>
        <taxon>Streptosporangiales</taxon>
        <taxon>Streptosporangiaceae</taxon>
        <taxon>Sphaerisporangium</taxon>
    </lineage>
</organism>
<feature type="compositionally biased region" description="Basic and acidic residues" evidence="1">
    <location>
        <begin position="293"/>
        <end position="304"/>
    </location>
</feature>
<accession>A0ABV9EGR8</accession>
<dbReference type="RefSeq" id="WP_262840308.1">
    <property type="nucleotide sequence ID" value="NZ_JANZYP010000001.1"/>
</dbReference>
<evidence type="ECO:0000313" key="3">
    <source>
        <dbReference type="Proteomes" id="UP001595891"/>
    </source>
</evidence>
<feature type="compositionally biased region" description="Gly residues" evidence="1">
    <location>
        <begin position="234"/>
        <end position="257"/>
    </location>
</feature>
<proteinExistence type="predicted"/>
<dbReference type="InterPro" id="IPR011990">
    <property type="entry name" value="TPR-like_helical_dom_sf"/>
</dbReference>
<dbReference type="Gene3D" id="1.25.40.10">
    <property type="entry name" value="Tetratricopeptide repeat domain"/>
    <property type="match status" value="1"/>
</dbReference>
<dbReference type="SUPFAM" id="SSF81901">
    <property type="entry name" value="HCP-like"/>
    <property type="match status" value="1"/>
</dbReference>
<feature type="region of interest" description="Disordered" evidence="1">
    <location>
        <begin position="210"/>
        <end position="257"/>
    </location>
</feature>